<protein>
    <submittedName>
        <fullName evidence="7">L-allo-threonine aldolase</fullName>
        <ecNumber evidence="7">4.1.2.49</ecNumber>
    </submittedName>
</protein>
<dbReference type="EC" id="4.1.2.49" evidence="7"/>
<dbReference type="NCBIfam" id="NF041359">
    <property type="entry name" value="GntG_guanitoxin"/>
    <property type="match status" value="1"/>
</dbReference>
<dbReference type="EMBL" id="SJPR01000001">
    <property type="protein sequence ID" value="TWT99200.1"/>
    <property type="molecule type" value="Genomic_DNA"/>
</dbReference>
<dbReference type="PIRSF" id="PIRSF017617">
    <property type="entry name" value="Thr_aldolase"/>
    <property type="match status" value="1"/>
</dbReference>
<dbReference type="OrthoDB" id="9774495at2"/>
<keyword evidence="4 7" id="KW-0456">Lyase</keyword>
<evidence type="ECO:0000256" key="2">
    <source>
        <dbReference type="ARBA" id="ARBA00006966"/>
    </source>
</evidence>
<dbReference type="PANTHER" id="PTHR48097:SF9">
    <property type="entry name" value="L-THREONINE ALDOLASE"/>
    <property type="match status" value="1"/>
</dbReference>
<evidence type="ECO:0000313" key="8">
    <source>
        <dbReference type="Proteomes" id="UP000317421"/>
    </source>
</evidence>
<dbReference type="PANTHER" id="PTHR48097">
    <property type="entry name" value="L-THREONINE ALDOLASE-RELATED"/>
    <property type="match status" value="1"/>
</dbReference>
<name>A0A5C6AIG6_9BACT</name>
<dbReference type="Proteomes" id="UP000317421">
    <property type="component" value="Unassembled WGS sequence"/>
</dbReference>
<keyword evidence="8" id="KW-1185">Reference proteome</keyword>
<dbReference type="InterPro" id="IPR015424">
    <property type="entry name" value="PyrdxlP-dep_Trfase"/>
</dbReference>
<dbReference type="InterPro" id="IPR001597">
    <property type="entry name" value="ArAA_b-elim_lyase/Thr_aldolase"/>
</dbReference>
<comment type="caution">
    <text evidence="7">The sequence shown here is derived from an EMBL/GenBank/DDBJ whole genome shotgun (WGS) entry which is preliminary data.</text>
</comment>
<organism evidence="7 8">
    <name type="scientific">Botrimarina colliarenosi</name>
    <dbReference type="NCBI Taxonomy" id="2528001"/>
    <lineage>
        <taxon>Bacteria</taxon>
        <taxon>Pseudomonadati</taxon>
        <taxon>Planctomycetota</taxon>
        <taxon>Planctomycetia</taxon>
        <taxon>Pirellulales</taxon>
        <taxon>Lacipirellulaceae</taxon>
        <taxon>Botrimarina</taxon>
    </lineage>
</organism>
<dbReference type="GO" id="GO:0006567">
    <property type="term" value="P:L-threonine catabolic process"/>
    <property type="evidence" value="ECO:0007669"/>
    <property type="project" value="TreeGrafter"/>
</dbReference>
<dbReference type="InterPro" id="IPR023603">
    <property type="entry name" value="Low_specificity_L-TA-like"/>
</dbReference>
<evidence type="ECO:0000313" key="7">
    <source>
        <dbReference type="EMBL" id="TWT99200.1"/>
    </source>
</evidence>
<dbReference type="InterPro" id="IPR015421">
    <property type="entry name" value="PyrdxlP-dep_Trfase_major"/>
</dbReference>
<comment type="cofactor">
    <cofactor evidence="1">
        <name>pyridoxal 5'-phosphate</name>
        <dbReference type="ChEBI" id="CHEBI:597326"/>
    </cofactor>
</comment>
<feature type="domain" description="Aromatic amino acid beta-eliminating lyase/threonine aldolase" evidence="6">
    <location>
        <begin position="3"/>
        <end position="289"/>
    </location>
</feature>
<evidence type="ECO:0000256" key="1">
    <source>
        <dbReference type="ARBA" id="ARBA00001933"/>
    </source>
</evidence>
<evidence type="ECO:0000259" key="6">
    <source>
        <dbReference type="Pfam" id="PF01212"/>
    </source>
</evidence>
<keyword evidence="3" id="KW-0663">Pyridoxal phosphate</keyword>
<dbReference type="GO" id="GO:0008732">
    <property type="term" value="F:L-allo-threonine aldolase activity"/>
    <property type="evidence" value="ECO:0007669"/>
    <property type="project" value="UniProtKB-EC"/>
</dbReference>
<dbReference type="RefSeq" id="WP_146441485.1">
    <property type="nucleotide sequence ID" value="NZ_SJPR01000001.1"/>
</dbReference>
<dbReference type="AlphaFoldDB" id="A0A5C6AIG6"/>
<dbReference type="GO" id="GO:0005829">
    <property type="term" value="C:cytosol"/>
    <property type="evidence" value="ECO:0007669"/>
    <property type="project" value="TreeGrafter"/>
</dbReference>
<dbReference type="Gene3D" id="3.90.1150.10">
    <property type="entry name" value="Aspartate Aminotransferase, domain 1"/>
    <property type="match status" value="1"/>
</dbReference>
<evidence type="ECO:0000256" key="4">
    <source>
        <dbReference type="ARBA" id="ARBA00023239"/>
    </source>
</evidence>
<dbReference type="InterPro" id="IPR015422">
    <property type="entry name" value="PyrdxlP-dep_Trfase_small"/>
</dbReference>
<proteinExistence type="inferred from homology"/>
<dbReference type="Gene3D" id="3.40.640.10">
    <property type="entry name" value="Type I PLP-dependent aspartate aminotransferase-like (Major domain)"/>
    <property type="match status" value="1"/>
</dbReference>
<sequence length="344" mass="37006">MIDLRSDTVTRPTAAMRQAMAAAPVGDDVFGEDPTVQQLEERTAELLGKEAALFVSSGTMSNQLGVRVHCQPGDEFLCDADCHIYYYEQAAYAQLWGVAAHPLSSDGGLPAIETLDLAVRPDNLHYARTRLLTLENTHNRWGGARLPQDDVRAACDWAHGRGLATHLDGARLWNAAVATGQPWAEAIRDLSAPFDTVSVCFSKSLGAPIGSALAGPADLIAAARRTRKALGGGWRQAGILAAAALYALDHHVERLAEDNARATRLADAVRHTPGLSLLADRCDTNLVVIEIDPAIGTAAELTERLVHHAVLMTRPAPQRLRAVTHHDVGDEDIERAIEALRAVI</sequence>
<dbReference type="SUPFAM" id="SSF53383">
    <property type="entry name" value="PLP-dependent transferases"/>
    <property type="match status" value="1"/>
</dbReference>
<accession>A0A5C6AIG6</accession>
<evidence type="ECO:0000256" key="3">
    <source>
        <dbReference type="ARBA" id="ARBA00022898"/>
    </source>
</evidence>
<gene>
    <name evidence="7" type="primary">ltaA</name>
    <name evidence="7" type="ORF">Pla108_01350</name>
</gene>
<reference evidence="7 8" key="1">
    <citation type="submission" date="2019-02" db="EMBL/GenBank/DDBJ databases">
        <title>Deep-cultivation of Planctomycetes and their phenomic and genomic characterization uncovers novel biology.</title>
        <authorList>
            <person name="Wiegand S."/>
            <person name="Jogler M."/>
            <person name="Boedeker C."/>
            <person name="Pinto D."/>
            <person name="Vollmers J."/>
            <person name="Rivas-Marin E."/>
            <person name="Kohn T."/>
            <person name="Peeters S.H."/>
            <person name="Heuer A."/>
            <person name="Rast P."/>
            <person name="Oberbeckmann S."/>
            <person name="Bunk B."/>
            <person name="Jeske O."/>
            <person name="Meyerdierks A."/>
            <person name="Storesund J.E."/>
            <person name="Kallscheuer N."/>
            <person name="Luecker S."/>
            <person name="Lage O.M."/>
            <person name="Pohl T."/>
            <person name="Merkel B.J."/>
            <person name="Hornburger P."/>
            <person name="Mueller R.-W."/>
            <person name="Bruemmer F."/>
            <person name="Labrenz M."/>
            <person name="Spormann A.M."/>
            <person name="Op Den Camp H."/>
            <person name="Overmann J."/>
            <person name="Amann R."/>
            <person name="Jetten M.S.M."/>
            <person name="Mascher T."/>
            <person name="Medema M.H."/>
            <person name="Devos D.P."/>
            <person name="Kaster A.-K."/>
            <person name="Ovreas L."/>
            <person name="Rohde M."/>
            <person name="Galperin M.Y."/>
            <person name="Jogler C."/>
        </authorList>
    </citation>
    <scope>NUCLEOTIDE SEQUENCE [LARGE SCALE GENOMIC DNA]</scope>
    <source>
        <strain evidence="7 8">Pla108</strain>
    </source>
</reference>
<dbReference type="GO" id="GO:0006545">
    <property type="term" value="P:glycine biosynthetic process"/>
    <property type="evidence" value="ECO:0007669"/>
    <property type="project" value="TreeGrafter"/>
</dbReference>
<dbReference type="FunFam" id="3.40.640.10:FF:000030">
    <property type="entry name" value="Low-specificity L-threonine aldolase"/>
    <property type="match status" value="1"/>
</dbReference>
<evidence type="ECO:0000256" key="5">
    <source>
        <dbReference type="PIRSR" id="PIRSR017617-1"/>
    </source>
</evidence>
<feature type="modified residue" description="N6-(pyridoxal phosphate)lysine" evidence="5">
    <location>
        <position position="203"/>
    </location>
</feature>
<dbReference type="Pfam" id="PF01212">
    <property type="entry name" value="Beta_elim_lyase"/>
    <property type="match status" value="1"/>
</dbReference>
<comment type="similarity">
    <text evidence="2">Belongs to the threonine aldolase family.</text>
</comment>